<dbReference type="Pfam" id="PF03543">
    <property type="entry name" value="Peptidase_C58"/>
    <property type="match status" value="1"/>
</dbReference>
<keyword evidence="3" id="KW-0788">Thiol protease</keyword>
<dbReference type="NCBIfam" id="TIGR01586">
    <property type="entry name" value="yopT_cys_prot"/>
    <property type="match status" value="1"/>
</dbReference>
<evidence type="ECO:0000313" key="7">
    <source>
        <dbReference type="Proteomes" id="UP000272703"/>
    </source>
</evidence>
<organism evidence="6 7">
    <name type="scientific">Pseudomonas savastanoi</name>
    <name type="common">Pseudomonas syringae pv. savastanoi</name>
    <dbReference type="NCBI Taxonomy" id="29438"/>
    <lineage>
        <taxon>Bacteria</taxon>
        <taxon>Pseudomonadati</taxon>
        <taxon>Pseudomonadota</taxon>
        <taxon>Gammaproteobacteria</taxon>
        <taxon>Pseudomonadales</taxon>
        <taxon>Pseudomonadaceae</taxon>
        <taxon>Pseudomonas</taxon>
    </lineage>
</organism>
<comment type="caution">
    <text evidence="6">The sequence shown here is derived from an EMBL/GenBank/DDBJ whole genome shotgun (WGS) entry which is preliminary data.</text>
</comment>
<gene>
    <name evidence="6" type="ORF">ALP16_200146</name>
</gene>
<dbReference type="CDD" id="cd20497">
    <property type="entry name" value="C58_YopT-like"/>
    <property type="match status" value="1"/>
</dbReference>
<proteinExistence type="predicted"/>
<reference evidence="6 7" key="1">
    <citation type="submission" date="2018-08" db="EMBL/GenBank/DDBJ databases">
        <title>Recombination of ecologically and evolutionarily significant loci maintains genetic cohesion in the Pseudomonas syringae species complex.</title>
        <authorList>
            <person name="Dillon M."/>
            <person name="Thakur S."/>
            <person name="Almeida R.N.D."/>
            <person name="Weir B.S."/>
            <person name="Guttman D.S."/>
        </authorList>
    </citation>
    <scope>NUCLEOTIDE SEQUENCE [LARGE SCALE GENOMIC DNA]</scope>
    <source>
        <strain evidence="6 7">ICMP 11897</strain>
    </source>
</reference>
<evidence type="ECO:0000259" key="5">
    <source>
        <dbReference type="Pfam" id="PF03543"/>
    </source>
</evidence>
<name>A0A3M5ZUZ1_PSESS</name>
<dbReference type="InterPro" id="IPR006473">
    <property type="entry name" value="Peptidase_C58_Yopt"/>
</dbReference>
<accession>A0A3M5ZUZ1</accession>
<keyword evidence="1" id="KW-0645">Protease</keyword>
<dbReference type="AlphaFoldDB" id="A0A3M5ZUZ1"/>
<dbReference type="GO" id="GO:0006508">
    <property type="term" value="P:proteolysis"/>
    <property type="evidence" value="ECO:0007669"/>
    <property type="project" value="UniProtKB-KW"/>
</dbReference>
<dbReference type="Proteomes" id="UP000272703">
    <property type="component" value="Unassembled WGS sequence"/>
</dbReference>
<feature type="region of interest" description="Disordered" evidence="4">
    <location>
        <begin position="14"/>
        <end position="33"/>
    </location>
</feature>
<evidence type="ECO:0000256" key="1">
    <source>
        <dbReference type="ARBA" id="ARBA00022670"/>
    </source>
</evidence>
<dbReference type="EMBL" id="RBUN01000545">
    <property type="protein sequence ID" value="RMV10304.1"/>
    <property type="molecule type" value="Genomic_DNA"/>
</dbReference>
<protein>
    <recommendedName>
        <fullName evidence="5">Peptidase C58 YopT-type domain-containing protein</fullName>
    </recommendedName>
</protein>
<dbReference type="Gene3D" id="3.90.70.20">
    <property type="match status" value="1"/>
</dbReference>
<dbReference type="GO" id="GO:0004197">
    <property type="term" value="F:cysteine-type endopeptidase activity"/>
    <property type="evidence" value="ECO:0007669"/>
    <property type="project" value="InterPro"/>
</dbReference>
<dbReference type="SUPFAM" id="SSF54001">
    <property type="entry name" value="Cysteine proteinases"/>
    <property type="match status" value="1"/>
</dbReference>
<dbReference type="InterPro" id="IPR038765">
    <property type="entry name" value="Papain-like_cys_pep_sf"/>
</dbReference>
<evidence type="ECO:0000256" key="4">
    <source>
        <dbReference type="SAM" id="MobiDB-lite"/>
    </source>
</evidence>
<keyword evidence="2" id="KW-0378">Hydrolase</keyword>
<evidence type="ECO:0000256" key="3">
    <source>
        <dbReference type="ARBA" id="ARBA00022807"/>
    </source>
</evidence>
<sequence length="396" mass="43941">MLLLRSAELSRRTRERLEQSFPTAEEDKQQADSIVQRGRTRVRSGAGLHRLEILTHQSVERGCSSSKALSSSDDDVSSAESSEADIDAVFNYRIAALNNANASQSCMGLAIQWLRLRDEGEASYRMEALDLDHASDIQNQYENAAGSVSGPREQREAGRISARKTLLRSQDLQPVGEPSVFHADRQSTALQKIARDGSAHLISLCFENNGKRVRHAITASSSEGSVNLFDPNYGEFSTTLPELPSMFQNLMTRYGSRLNGHLQLESMARAAGISSTTVHKLWAANDLKPHLTRTFKLSNDPQFEEKFWDVIGLYLAPPDKALVLCCDEKSQVQALERTQPGLPLGIGHIQTKSHDYTRHGTVTLFAALDYLQGKLISSIERQHRHSRVAGVSQEDQ</sequence>
<evidence type="ECO:0000256" key="2">
    <source>
        <dbReference type="ARBA" id="ARBA00022801"/>
    </source>
</evidence>
<evidence type="ECO:0000313" key="6">
    <source>
        <dbReference type="EMBL" id="RMV10304.1"/>
    </source>
</evidence>
<feature type="domain" description="Peptidase C58 YopT-type" evidence="5">
    <location>
        <begin position="88"/>
        <end position="268"/>
    </location>
</feature>